<feature type="transmembrane region" description="Helical" evidence="1">
    <location>
        <begin position="97"/>
        <end position="115"/>
    </location>
</feature>
<gene>
    <name evidence="2" type="ORF">DV733_06130</name>
</gene>
<sequence>MATATEGEDRWVYESIVGAIPGVHFSRAQAVAIQLGLFGLGVVVLAALTDRWEGLAPGLAAVLVVSAGSVLMLTIGRRIRRLDVPQIYTHTLFGSQIEIVLGVLSFVGLVTYLFVADPRQAGEPLIQRLLGPEPSLLSVYFMLLVLWDVCYRIGTGWWASLVGLWRSVLFADQFDPDTRAALIEVDLVTIGFAAVQVVLLPFLGAQPLLLVLVSGHVAAVATVSGLSILLLWRRG</sequence>
<proteinExistence type="predicted"/>
<keyword evidence="1" id="KW-1133">Transmembrane helix</keyword>
<dbReference type="RefSeq" id="WP_049995657.1">
    <property type="nucleotide sequence ID" value="NZ_CP031310.1"/>
</dbReference>
<evidence type="ECO:0000256" key="1">
    <source>
        <dbReference type="SAM" id="Phobius"/>
    </source>
</evidence>
<dbReference type="KEGG" id="hsn:DV733_06130"/>
<protein>
    <submittedName>
        <fullName evidence="2">Uncharacterized protein</fullName>
    </submittedName>
</protein>
<dbReference type="EMBL" id="CP031310">
    <property type="protein sequence ID" value="QCC52885.1"/>
    <property type="molecule type" value="Genomic_DNA"/>
</dbReference>
<keyword evidence="1" id="KW-0812">Transmembrane</keyword>
<feature type="transmembrane region" description="Helical" evidence="1">
    <location>
        <begin position="30"/>
        <end position="49"/>
    </location>
</feature>
<feature type="transmembrane region" description="Helical" evidence="1">
    <location>
        <begin position="55"/>
        <end position="76"/>
    </location>
</feature>
<feature type="transmembrane region" description="Helical" evidence="1">
    <location>
        <begin position="180"/>
        <end position="203"/>
    </location>
</feature>
<keyword evidence="3" id="KW-1185">Reference proteome</keyword>
<dbReference type="AlphaFoldDB" id="A0A4D6HH31"/>
<reference evidence="2 3" key="1">
    <citation type="journal article" date="2019" name="Nat. Commun.">
        <title>A new type of DNA phosphorothioation-based antiviral system in archaea.</title>
        <authorList>
            <person name="Xiong L."/>
            <person name="Liu S."/>
            <person name="Chen S."/>
            <person name="Xiao Y."/>
            <person name="Zhu B."/>
            <person name="Gao Y."/>
            <person name="Zhang Y."/>
            <person name="Chen B."/>
            <person name="Luo J."/>
            <person name="Deng Z."/>
            <person name="Chen X."/>
            <person name="Wang L."/>
            <person name="Chen S."/>
        </authorList>
    </citation>
    <scope>NUCLEOTIDE SEQUENCE [LARGE SCALE GENOMIC DNA]</scope>
    <source>
        <strain evidence="2 3">CBA1105</strain>
    </source>
</reference>
<keyword evidence="1" id="KW-0472">Membrane</keyword>
<dbReference type="GeneID" id="39847424"/>
<dbReference type="InterPro" id="IPR055952">
    <property type="entry name" value="DUF7530"/>
</dbReference>
<feature type="transmembrane region" description="Helical" evidence="1">
    <location>
        <begin position="135"/>
        <end position="159"/>
    </location>
</feature>
<name>A0A4D6HH31_9EURY</name>
<dbReference type="Pfam" id="PF24374">
    <property type="entry name" value="DUF7530"/>
    <property type="match status" value="1"/>
</dbReference>
<feature type="transmembrane region" description="Helical" evidence="1">
    <location>
        <begin position="209"/>
        <end position="232"/>
    </location>
</feature>
<evidence type="ECO:0000313" key="3">
    <source>
        <dbReference type="Proteomes" id="UP000296706"/>
    </source>
</evidence>
<dbReference type="OrthoDB" id="163266at2157"/>
<dbReference type="STRING" id="1457250.GCA_000755225_00262"/>
<evidence type="ECO:0000313" key="2">
    <source>
        <dbReference type="EMBL" id="QCC52885.1"/>
    </source>
</evidence>
<accession>A0A4D6HH31</accession>
<dbReference type="Proteomes" id="UP000296706">
    <property type="component" value="Chromosome"/>
</dbReference>
<organism evidence="2 3">
    <name type="scientific">Halapricum salinum</name>
    <dbReference type="NCBI Taxonomy" id="1457250"/>
    <lineage>
        <taxon>Archaea</taxon>
        <taxon>Methanobacteriati</taxon>
        <taxon>Methanobacteriota</taxon>
        <taxon>Stenosarchaea group</taxon>
        <taxon>Halobacteria</taxon>
        <taxon>Halobacteriales</taxon>
        <taxon>Haloarculaceae</taxon>
        <taxon>Halapricum</taxon>
    </lineage>
</organism>